<evidence type="ECO:0000256" key="1">
    <source>
        <dbReference type="SAM" id="MobiDB-lite"/>
    </source>
</evidence>
<comment type="caution">
    <text evidence="2">The sequence shown here is derived from an EMBL/GenBank/DDBJ whole genome shotgun (WGS) entry which is preliminary data.</text>
</comment>
<dbReference type="AlphaFoldDB" id="A0A9P0ZYS7"/>
<protein>
    <submittedName>
        <fullName evidence="2">Uncharacterized protein</fullName>
    </submittedName>
</protein>
<feature type="region of interest" description="Disordered" evidence="1">
    <location>
        <begin position="24"/>
        <end position="45"/>
    </location>
</feature>
<evidence type="ECO:0000313" key="3">
    <source>
        <dbReference type="Proteomes" id="UP001152484"/>
    </source>
</evidence>
<dbReference type="EMBL" id="CAMAPE010000080">
    <property type="protein sequence ID" value="CAH9119898.1"/>
    <property type="molecule type" value="Genomic_DNA"/>
</dbReference>
<sequence>MSSSVFGDCGGGLVTGGFPVVPLPENLTEGSQKGEGKTVVDGKEPPDIIDDSIRFSFNGFPLSMGSDTNACKSSVVWESSPCPSEISSSYSTNTSATLEHLL</sequence>
<name>A0A9P0ZYS7_CUSEU</name>
<feature type="compositionally biased region" description="Basic and acidic residues" evidence="1">
    <location>
        <begin position="32"/>
        <end position="45"/>
    </location>
</feature>
<dbReference type="Proteomes" id="UP001152484">
    <property type="component" value="Unassembled WGS sequence"/>
</dbReference>
<proteinExistence type="predicted"/>
<reference evidence="2" key="1">
    <citation type="submission" date="2022-07" db="EMBL/GenBank/DDBJ databases">
        <authorList>
            <person name="Macas J."/>
            <person name="Novak P."/>
            <person name="Neumann P."/>
        </authorList>
    </citation>
    <scope>NUCLEOTIDE SEQUENCE</scope>
</reference>
<evidence type="ECO:0000313" key="2">
    <source>
        <dbReference type="EMBL" id="CAH9119898.1"/>
    </source>
</evidence>
<keyword evidence="3" id="KW-1185">Reference proteome</keyword>
<accession>A0A9P0ZYS7</accession>
<gene>
    <name evidence="2" type="ORF">CEURO_LOCUS22543</name>
</gene>
<organism evidence="2 3">
    <name type="scientific">Cuscuta europaea</name>
    <name type="common">European dodder</name>
    <dbReference type="NCBI Taxonomy" id="41803"/>
    <lineage>
        <taxon>Eukaryota</taxon>
        <taxon>Viridiplantae</taxon>
        <taxon>Streptophyta</taxon>
        <taxon>Embryophyta</taxon>
        <taxon>Tracheophyta</taxon>
        <taxon>Spermatophyta</taxon>
        <taxon>Magnoliopsida</taxon>
        <taxon>eudicotyledons</taxon>
        <taxon>Gunneridae</taxon>
        <taxon>Pentapetalae</taxon>
        <taxon>asterids</taxon>
        <taxon>lamiids</taxon>
        <taxon>Solanales</taxon>
        <taxon>Convolvulaceae</taxon>
        <taxon>Cuscuteae</taxon>
        <taxon>Cuscuta</taxon>
        <taxon>Cuscuta subgen. Cuscuta</taxon>
    </lineage>
</organism>